<protein>
    <submittedName>
        <fullName evidence="2">Uncharacterized protein LOC105426584 isoform X1</fullName>
    </submittedName>
</protein>
<name>A0A6I9W334_9HYME</name>
<dbReference type="PANTHER" id="PTHR28653:SF1">
    <property type="entry name" value="ATPASE SWSAP1"/>
    <property type="match status" value="1"/>
</dbReference>
<dbReference type="PANTHER" id="PTHR28653">
    <property type="match status" value="1"/>
</dbReference>
<dbReference type="Proteomes" id="UP000504615">
    <property type="component" value="Unplaced"/>
</dbReference>
<sequence length="223" mass="25525">MCCIDTLIIMLSKNVKTTLLCGSRNLTSKSFMFEVATYWAEKGQRVVYVTPMPLEKRPAACHDRGNPSGAALKLMTFMYLSDYETLVEQLVKLHTYAAVPSVLLIDDLDNYFNDKAANDSITHIAKTCSLILHSMKLCSRILKRNVYVCAWTNSILTNNFIQTMYFRNIWNLTEEENGKVILLEKFSIGSSLEQSYKYHIFEDGMRVLQQILCDSVEDSVKMQ</sequence>
<dbReference type="RefSeq" id="XP_011636181.1">
    <property type="nucleotide sequence ID" value="XM_011637879.1"/>
</dbReference>
<dbReference type="KEGG" id="pbar:105426584"/>
<dbReference type="OrthoDB" id="67296at2759"/>
<evidence type="ECO:0000313" key="2">
    <source>
        <dbReference type="RefSeq" id="XP_011636181.1"/>
    </source>
</evidence>
<gene>
    <name evidence="2" type="primary">LOC105426584</name>
</gene>
<accession>A0A6I9W334</accession>
<organism evidence="1 2">
    <name type="scientific">Pogonomyrmex barbatus</name>
    <name type="common">red harvester ant</name>
    <dbReference type="NCBI Taxonomy" id="144034"/>
    <lineage>
        <taxon>Eukaryota</taxon>
        <taxon>Metazoa</taxon>
        <taxon>Ecdysozoa</taxon>
        <taxon>Arthropoda</taxon>
        <taxon>Hexapoda</taxon>
        <taxon>Insecta</taxon>
        <taxon>Pterygota</taxon>
        <taxon>Neoptera</taxon>
        <taxon>Endopterygota</taxon>
        <taxon>Hymenoptera</taxon>
        <taxon>Apocrita</taxon>
        <taxon>Aculeata</taxon>
        <taxon>Formicoidea</taxon>
        <taxon>Formicidae</taxon>
        <taxon>Myrmicinae</taxon>
        <taxon>Pogonomyrmex</taxon>
    </lineage>
</organism>
<dbReference type="AlphaFoldDB" id="A0A6I9W334"/>
<keyword evidence="1" id="KW-1185">Reference proteome</keyword>
<reference evidence="2" key="1">
    <citation type="submission" date="2025-08" db="UniProtKB">
        <authorList>
            <consortium name="RefSeq"/>
        </authorList>
    </citation>
    <scope>IDENTIFICATION</scope>
</reference>
<dbReference type="GO" id="GO:0003697">
    <property type="term" value="F:single-stranded DNA binding"/>
    <property type="evidence" value="ECO:0007669"/>
    <property type="project" value="TreeGrafter"/>
</dbReference>
<proteinExistence type="predicted"/>
<evidence type="ECO:0000313" key="1">
    <source>
        <dbReference type="Proteomes" id="UP000504615"/>
    </source>
</evidence>
<dbReference type="GeneID" id="105426584"/>
<dbReference type="GO" id="GO:0097196">
    <property type="term" value="C:Shu complex"/>
    <property type="evidence" value="ECO:0007669"/>
    <property type="project" value="TreeGrafter"/>
</dbReference>
<dbReference type="GO" id="GO:0000724">
    <property type="term" value="P:double-strand break repair via homologous recombination"/>
    <property type="evidence" value="ECO:0007669"/>
    <property type="project" value="TreeGrafter"/>
</dbReference>